<keyword evidence="3" id="KW-1185">Reference proteome</keyword>
<dbReference type="PANTHER" id="PTHR33332">
    <property type="entry name" value="REVERSE TRANSCRIPTASE DOMAIN-CONTAINING PROTEIN"/>
    <property type="match status" value="1"/>
</dbReference>
<dbReference type="InterPro" id="IPR043502">
    <property type="entry name" value="DNA/RNA_pol_sf"/>
</dbReference>
<protein>
    <recommendedName>
        <fullName evidence="1">Reverse transcriptase domain-containing protein</fullName>
    </recommendedName>
</protein>
<evidence type="ECO:0000313" key="3">
    <source>
        <dbReference type="Proteomes" id="UP000261560"/>
    </source>
</evidence>
<reference evidence="2" key="2">
    <citation type="submission" date="2025-09" db="UniProtKB">
        <authorList>
            <consortium name="Ensembl"/>
        </authorList>
    </citation>
    <scope>IDENTIFICATION</scope>
</reference>
<dbReference type="AlphaFoldDB" id="A0A3B3CT04"/>
<dbReference type="PROSITE" id="PS50878">
    <property type="entry name" value="RT_POL"/>
    <property type="match status" value="1"/>
</dbReference>
<reference evidence="2" key="1">
    <citation type="submission" date="2025-08" db="UniProtKB">
        <authorList>
            <consortium name="Ensembl"/>
        </authorList>
    </citation>
    <scope>IDENTIFICATION</scope>
</reference>
<accession>A0A3B3CT04</accession>
<dbReference type="Pfam" id="PF00078">
    <property type="entry name" value="RVT_1"/>
    <property type="match status" value="1"/>
</dbReference>
<name>A0A3B3CT04_ORYME</name>
<dbReference type="PaxDb" id="30732-ENSOMEP00000020982"/>
<dbReference type="Proteomes" id="UP000261560">
    <property type="component" value="Unplaced"/>
</dbReference>
<dbReference type="InterPro" id="IPR000477">
    <property type="entry name" value="RT_dom"/>
</dbReference>
<evidence type="ECO:0000313" key="2">
    <source>
        <dbReference type="Ensembl" id="ENSOMEP00000020982.1"/>
    </source>
</evidence>
<dbReference type="GeneTree" id="ENSGT01150000286909"/>
<dbReference type="OMA" id="HFRIQFK"/>
<dbReference type="SUPFAM" id="SSF56672">
    <property type="entry name" value="DNA/RNA polymerases"/>
    <property type="match status" value="2"/>
</dbReference>
<sequence>NHIGIRGAALDWFKSYLTGRNFSVKIGEASSSVAPLSCGVPQGSILGPALFSLYLLPLGSIIARHDVSFHCYADDLQIYLPLTPGKNTSQNVLTECIQDVKQWLSQNFLYLNESKTESIVFGDTSTADSTTVRNLGVIFDSCFKFDKQIDNVVKMSFYHLRLLAKAKLSLSRRDLETAIHAMITSRIDYCNSLYFGVTQRSLNRLQLVQNAAARLLTGTSRREHITPVLKSLHWLPVHFRIQFKLLLFFFKALHGLAPVYLTELLNVRSHSRVLRSTNQYLLEVPRSRQKRWG</sequence>
<evidence type="ECO:0000259" key="1">
    <source>
        <dbReference type="PROSITE" id="PS50878"/>
    </source>
</evidence>
<organism evidence="2 3">
    <name type="scientific">Oryzias melastigma</name>
    <name type="common">Marine medaka</name>
    <dbReference type="NCBI Taxonomy" id="30732"/>
    <lineage>
        <taxon>Eukaryota</taxon>
        <taxon>Metazoa</taxon>
        <taxon>Chordata</taxon>
        <taxon>Craniata</taxon>
        <taxon>Vertebrata</taxon>
        <taxon>Euteleostomi</taxon>
        <taxon>Actinopterygii</taxon>
        <taxon>Neopterygii</taxon>
        <taxon>Teleostei</taxon>
        <taxon>Neoteleostei</taxon>
        <taxon>Acanthomorphata</taxon>
        <taxon>Ovalentaria</taxon>
        <taxon>Atherinomorphae</taxon>
        <taxon>Beloniformes</taxon>
        <taxon>Adrianichthyidae</taxon>
        <taxon>Oryziinae</taxon>
        <taxon>Oryzias</taxon>
    </lineage>
</organism>
<dbReference type="STRING" id="30732.ENSOMEP00000020982"/>
<proteinExistence type="predicted"/>
<feature type="domain" description="Reverse transcriptase" evidence="1">
    <location>
        <begin position="1"/>
        <end position="139"/>
    </location>
</feature>
<dbReference type="Ensembl" id="ENSOMET00000030563.1">
    <property type="protein sequence ID" value="ENSOMEP00000020982.1"/>
    <property type="gene ID" value="ENSOMEG00000022878.1"/>
</dbReference>